<feature type="domain" description="Peptidase C14 caspase" evidence="2">
    <location>
        <begin position="93"/>
        <end position="208"/>
    </location>
</feature>
<evidence type="ECO:0000259" key="2">
    <source>
        <dbReference type="Pfam" id="PF00656"/>
    </source>
</evidence>
<dbReference type="GO" id="GO:0004197">
    <property type="term" value="F:cysteine-type endopeptidase activity"/>
    <property type="evidence" value="ECO:0007669"/>
    <property type="project" value="InterPro"/>
</dbReference>
<accession>A0A3D8SZB5</accession>
<gene>
    <name evidence="3" type="ORF">BP5796_02832</name>
</gene>
<dbReference type="Proteomes" id="UP000256328">
    <property type="component" value="Unassembled WGS sequence"/>
</dbReference>
<keyword evidence="4" id="KW-1185">Reference proteome</keyword>
<name>A0A3D8SZB5_9HELO</name>
<dbReference type="OrthoDB" id="4760831at2759"/>
<dbReference type="AlphaFoldDB" id="A0A3D8SZB5"/>
<reference evidence="3 4" key="1">
    <citation type="journal article" date="2018" name="IMA Fungus">
        <title>IMA Genome-F 9: Draft genome sequence of Annulohypoxylon stygium, Aspergillus mulundensis, Berkeleyomyces basicola (syn. Thielaviopsis basicola), Ceratocystis smalleyi, two Cercospora beticola strains, Coleophoma cylindrospora, Fusarium fracticaudum, Phialophora cf. hyalina, and Morchella septimelata.</title>
        <authorList>
            <person name="Wingfield B.D."/>
            <person name="Bills G.F."/>
            <person name="Dong Y."/>
            <person name="Huang W."/>
            <person name="Nel W.J."/>
            <person name="Swalarsk-Parry B.S."/>
            <person name="Vaghefi N."/>
            <person name="Wilken P.M."/>
            <person name="An Z."/>
            <person name="de Beer Z.W."/>
            <person name="De Vos L."/>
            <person name="Chen L."/>
            <person name="Duong T.A."/>
            <person name="Gao Y."/>
            <person name="Hammerbacher A."/>
            <person name="Kikkert J.R."/>
            <person name="Li Y."/>
            <person name="Li H."/>
            <person name="Li K."/>
            <person name="Li Q."/>
            <person name="Liu X."/>
            <person name="Ma X."/>
            <person name="Naidoo K."/>
            <person name="Pethybridge S.J."/>
            <person name="Sun J."/>
            <person name="Steenkamp E.T."/>
            <person name="van der Nest M.A."/>
            <person name="van Wyk S."/>
            <person name="Wingfield M.J."/>
            <person name="Xiong C."/>
            <person name="Yue Q."/>
            <person name="Zhang X."/>
        </authorList>
    </citation>
    <scope>NUCLEOTIDE SEQUENCE [LARGE SCALE GENOMIC DNA]</scope>
    <source>
        <strain evidence="3 4">BP5796</strain>
    </source>
</reference>
<evidence type="ECO:0000313" key="4">
    <source>
        <dbReference type="Proteomes" id="UP000256328"/>
    </source>
</evidence>
<sequence>MTTQILTSDSSLDEGHEKLPALPNGQLDADATIPSTHDRPSFSEIQSETASINDKLRNSWEESMKGFGSTGTPKKKAAVLMISWHESIDDMDTSEEVEKLGSVFEKQFRYTVIKKELTRERPSHQINTYLSSFVMDYDDDSTLLIVYYAGHGMGNKPGELHLTGCTGNGDPTDYLLTRDSIPWHDTEFLLKNVTADVLLIFDCCYAGNLTPTIQGRGQIWPTRGFEYLAACPYNECTHPPGRKSFTTALIWALDSLLKARGTFTTHELQQKIMKEAPNFPRKQIVEIQERGQPCDQRLVLAPLPEPNSSENGSGVSDGRVPPQNFIDLRVWYSIAPNEAEIRTLASIMRRIIIDRKITASNIAWVHFGNHMDPVRKVLDKWQSLLSPGLGQRLRSTPTNLNHEIRLGDQGDLQPPHTPPPSDSGRSSMEDGHTKLPQPVEGYSCVYSSALGQDENVGEFHKSVSEISVDILEEGELRTPEDMLTTDHCVKSLTTWMCNPISLVACTALYICVDRLVLRPSLSYRPA</sequence>
<dbReference type="EMBL" id="PDLN01000003">
    <property type="protein sequence ID" value="RDW91667.1"/>
    <property type="molecule type" value="Genomic_DNA"/>
</dbReference>
<evidence type="ECO:0000313" key="3">
    <source>
        <dbReference type="EMBL" id="RDW91667.1"/>
    </source>
</evidence>
<protein>
    <recommendedName>
        <fullName evidence="2">Peptidase C14 caspase domain-containing protein</fullName>
    </recommendedName>
</protein>
<organism evidence="3 4">
    <name type="scientific">Coleophoma crateriformis</name>
    <dbReference type="NCBI Taxonomy" id="565419"/>
    <lineage>
        <taxon>Eukaryota</taxon>
        <taxon>Fungi</taxon>
        <taxon>Dikarya</taxon>
        <taxon>Ascomycota</taxon>
        <taxon>Pezizomycotina</taxon>
        <taxon>Leotiomycetes</taxon>
        <taxon>Helotiales</taxon>
        <taxon>Dermateaceae</taxon>
        <taxon>Coleophoma</taxon>
    </lineage>
</organism>
<dbReference type="Gene3D" id="3.40.50.1460">
    <property type="match status" value="1"/>
</dbReference>
<evidence type="ECO:0000256" key="1">
    <source>
        <dbReference type="SAM" id="MobiDB-lite"/>
    </source>
</evidence>
<feature type="compositionally biased region" description="Polar residues" evidence="1">
    <location>
        <begin position="1"/>
        <end position="10"/>
    </location>
</feature>
<dbReference type="Pfam" id="PF00656">
    <property type="entry name" value="Peptidase_C14"/>
    <property type="match status" value="1"/>
</dbReference>
<dbReference type="InterPro" id="IPR011600">
    <property type="entry name" value="Pept_C14_caspase"/>
</dbReference>
<feature type="region of interest" description="Disordered" evidence="1">
    <location>
        <begin position="402"/>
        <end position="434"/>
    </location>
</feature>
<proteinExistence type="predicted"/>
<feature type="region of interest" description="Disordered" evidence="1">
    <location>
        <begin position="1"/>
        <end position="50"/>
    </location>
</feature>
<comment type="caution">
    <text evidence="3">The sequence shown here is derived from an EMBL/GenBank/DDBJ whole genome shotgun (WGS) entry which is preliminary data.</text>
</comment>
<dbReference type="GO" id="GO:0006508">
    <property type="term" value="P:proteolysis"/>
    <property type="evidence" value="ECO:0007669"/>
    <property type="project" value="InterPro"/>
</dbReference>